<feature type="transmembrane region" description="Helical" evidence="5">
    <location>
        <begin position="331"/>
        <end position="352"/>
    </location>
</feature>
<dbReference type="GO" id="GO:0015179">
    <property type="term" value="F:L-amino acid transmembrane transporter activity"/>
    <property type="evidence" value="ECO:0007669"/>
    <property type="project" value="TreeGrafter"/>
</dbReference>
<accession>A0A1W1Y1Y9</accession>
<protein>
    <submittedName>
        <fullName evidence="6">Basic amino acid/polyamine antiporter, APA family</fullName>
    </submittedName>
</protein>
<dbReference type="Proteomes" id="UP000243884">
    <property type="component" value="Unassembled WGS sequence"/>
</dbReference>
<evidence type="ECO:0000256" key="2">
    <source>
        <dbReference type="ARBA" id="ARBA00022692"/>
    </source>
</evidence>
<dbReference type="OrthoDB" id="3181223at2"/>
<feature type="transmembrane region" description="Helical" evidence="5">
    <location>
        <begin position="40"/>
        <end position="63"/>
    </location>
</feature>
<keyword evidence="3 5" id="KW-1133">Transmembrane helix</keyword>
<dbReference type="GO" id="GO:0016020">
    <property type="term" value="C:membrane"/>
    <property type="evidence" value="ECO:0007669"/>
    <property type="project" value="UniProtKB-SubCell"/>
</dbReference>
<evidence type="ECO:0000256" key="1">
    <source>
        <dbReference type="ARBA" id="ARBA00004141"/>
    </source>
</evidence>
<feature type="transmembrane region" description="Helical" evidence="5">
    <location>
        <begin position="158"/>
        <end position="176"/>
    </location>
</feature>
<proteinExistence type="predicted"/>
<evidence type="ECO:0000256" key="5">
    <source>
        <dbReference type="SAM" id="Phobius"/>
    </source>
</evidence>
<feature type="transmembrane region" description="Helical" evidence="5">
    <location>
        <begin position="283"/>
        <end position="304"/>
    </location>
</feature>
<dbReference type="EMBL" id="FWXK01000001">
    <property type="protein sequence ID" value="SMC30157.1"/>
    <property type="molecule type" value="Genomic_DNA"/>
</dbReference>
<dbReference type="PIRSF" id="PIRSF006060">
    <property type="entry name" value="AA_transporter"/>
    <property type="match status" value="1"/>
</dbReference>
<name>A0A1W1Y1Y9_9LACT</name>
<feature type="transmembrane region" description="Helical" evidence="5">
    <location>
        <begin position="396"/>
        <end position="417"/>
    </location>
</feature>
<organism evidence="6 7">
    <name type="scientific">Aerococcus suis</name>
    <dbReference type="NCBI Taxonomy" id="371602"/>
    <lineage>
        <taxon>Bacteria</taxon>
        <taxon>Bacillati</taxon>
        <taxon>Bacillota</taxon>
        <taxon>Bacilli</taxon>
        <taxon>Lactobacillales</taxon>
        <taxon>Aerococcaceae</taxon>
        <taxon>Aerococcus</taxon>
    </lineage>
</organism>
<dbReference type="Gene3D" id="1.20.1740.10">
    <property type="entry name" value="Amino acid/polyamine transporter I"/>
    <property type="match status" value="1"/>
</dbReference>
<dbReference type="RefSeq" id="WP_084097681.1">
    <property type="nucleotide sequence ID" value="NZ_FWXK01000001.1"/>
</dbReference>
<feature type="transmembrane region" description="Helical" evidence="5">
    <location>
        <begin position="364"/>
        <end position="384"/>
    </location>
</feature>
<keyword evidence="2 5" id="KW-0812">Transmembrane</keyword>
<reference evidence="7" key="1">
    <citation type="submission" date="2017-04" db="EMBL/GenBank/DDBJ databases">
        <authorList>
            <person name="Varghese N."/>
            <person name="Submissions S."/>
        </authorList>
    </citation>
    <scope>NUCLEOTIDE SEQUENCE [LARGE SCALE GENOMIC DNA]</scope>
    <source>
        <strain evidence="7">DSM 21500</strain>
    </source>
</reference>
<gene>
    <name evidence="6" type="ORF">SAMN04487984_0057</name>
</gene>
<dbReference type="STRING" id="371602.SAMN04487984_0057"/>
<feature type="transmembrane region" description="Helical" evidence="5">
    <location>
        <begin position="423"/>
        <end position="441"/>
    </location>
</feature>
<feature type="transmembrane region" description="Helical" evidence="5">
    <location>
        <begin position="93"/>
        <end position="115"/>
    </location>
</feature>
<evidence type="ECO:0000313" key="6">
    <source>
        <dbReference type="EMBL" id="SMC30157.1"/>
    </source>
</evidence>
<dbReference type="InterPro" id="IPR050598">
    <property type="entry name" value="AminoAcid_Transporter"/>
</dbReference>
<evidence type="ECO:0000313" key="7">
    <source>
        <dbReference type="Proteomes" id="UP000243884"/>
    </source>
</evidence>
<feature type="transmembrane region" description="Helical" evidence="5">
    <location>
        <begin position="231"/>
        <end position="254"/>
    </location>
</feature>
<feature type="transmembrane region" description="Helical" evidence="5">
    <location>
        <begin position="127"/>
        <end position="146"/>
    </location>
</feature>
<sequence>MEQPEKHYGLFTTISMIVGICVGSGIFFKADNILILTHGNVFLSVLVFIIAALCVALGSITIAQLSVRTNASGGIVAYFDEFISKAFGNGFGWFYLAVYYPTILSVVAWVAGLYSLQLLGLPSNLELEMLIGLIFIICAFAMNYLSTTMAGRFQNLTTIGKLVPLIGIGLVSFFWADPSQTTQVTETVAASGQSSFSWIAAMIPVAFSFEGWIVATSIAPEVKNPHRTMPLALLLGPIIVLAIYLAYFIGIVNIGGVDDILTLGDGIVSVIGMRLLGSAGDKILTAFILLAVTGVINGLTLGFIRLPQAMALRGFIPNSEKVKRINFRRGLSLPSVKIAFGLTMVWMIVHYFVQKNLLLGAGDISEIAIVFNYVGYILLYVEVIKLSLAGEIPNKWLGIVVPSLAIVGSLVIIIGGYVSNPTYLPFFLLFCFVVSVAGYIYSKRQDNKETI</sequence>
<dbReference type="PANTHER" id="PTHR11785:SF512">
    <property type="entry name" value="SOBREMESA, ISOFORM B"/>
    <property type="match status" value="1"/>
</dbReference>
<comment type="subcellular location">
    <subcellularLocation>
        <location evidence="1">Membrane</location>
        <topology evidence="1">Multi-pass membrane protein</topology>
    </subcellularLocation>
</comment>
<keyword evidence="4 5" id="KW-0472">Membrane</keyword>
<dbReference type="PANTHER" id="PTHR11785">
    <property type="entry name" value="AMINO ACID TRANSPORTER"/>
    <property type="match status" value="1"/>
</dbReference>
<dbReference type="Pfam" id="PF13520">
    <property type="entry name" value="AA_permease_2"/>
    <property type="match status" value="1"/>
</dbReference>
<dbReference type="AlphaFoldDB" id="A0A1W1Y1Y9"/>
<dbReference type="InterPro" id="IPR002293">
    <property type="entry name" value="AA/rel_permease1"/>
</dbReference>
<feature type="transmembrane region" description="Helical" evidence="5">
    <location>
        <begin position="7"/>
        <end position="28"/>
    </location>
</feature>
<evidence type="ECO:0000256" key="3">
    <source>
        <dbReference type="ARBA" id="ARBA00022989"/>
    </source>
</evidence>
<feature type="transmembrane region" description="Helical" evidence="5">
    <location>
        <begin position="196"/>
        <end position="219"/>
    </location>
</feature>
<evidence type="ECO:0000256" key="4">
    <source>
        <dbReference type="ARBA" id="ARBA00023136"/>
    </source>
</evidence>
<keyword evidence="7" id="KW-1185">Reference proteome</keyword>